<evidence type="ECO:0000313" key="9">
    <source>
        <dbReference type="Proteomes" id="UP000244013"/>
    </source>
</evidence>
<dbReference type="InterPro" id="IPR015797">
    <property type="entry name" value="NUDIX_hydrolase-like_dom_sf"/>
</dbReference>
<evidence type="ECO:0000256" key="5">
    <source>
        <dbReference type="ARBA" id="ARBA00022842"/>
    </source>
</evidence>
<comment type="caution">
    <text evidence="8">The sequence shown here is derived from an EMBL/GenBank/DDBJ whole genome shotgun (WGS) entry which is preliminary data.</text>
</comment>
<feature type="domain" description="Nudix hydrolase" evidence="7">
    <location>
        <begin position="7"/>
        <end position="193"/>
    </location>
</feature>
<evidence type="ECO:0000313" key="8">
    <source>
        <dbReference type="EMBL" id="PTW46247.1"/>
    </source>
</evidence>
<dbReference type="PROSITE" id="PS51462">
    <property type="entry name" value="NUDIX"/>
    <property type="match status" value="1"/>
</dbReference>
<dbReference type="GO" id="GO:0016818">
    <property type="term" value="F:hydrolase activity, acting on acid anhydrides, in phosphorus-containing anhydrides"/>
    <property type="evidence" value="ECO:0007669"/>
    <property type="project" value="InterPro"/>
</dbReference>
<proteinExistence type="predicted"/>
<evidence type="ECO:0000256" key="6">
    <source>
        <dbReference type="ARBA" id="ARBA00023211"/>
    </source>
</evidence>
<keyword evidence="3" id="KW-0479">Metal-binding</keyword>
<evidence type="ECO:0000256" key="3">
    <source>
        <dbReference type="ARBA" id="ARBA00022723"/>
    </source>
</evidence>
<evidence type="ECO:0000256" key="2">
    <source>
        <dbReference type="ARBA" id="ARBA00001946"/>
    </source>
</evidence>
<keyword evidence="4" id="KW-0378">Hydrolase</keyword>
<keyword evidence="5" id="KW-0460">Magnesium</keyword>
<dbReference type="SUPFAM" id="SSF55811">
    <property type="entry name" value="Nudix"/>
    <property type="match status" value="1"/>
</dbReference>
<evidence type="ECO:0000256" key="4">
    <source>
        <dbReference type="ARBA" id="ARBA00022801"/>
    </source>
</evidence>
<dbReference type="OrthoDB" id="7183442at2"/>
<gene>
    <name evidence="8" type="ORF">C8J25_10525</name>
</gene>
<dbReference type="GeneID" id="91006082"/>
<organism evidence="8 9">
    <name type="scientific">Sphingomonas faeni</name>
    <dbReference type="NCBI Taxonomy" id="185950"/>
    <lineage>
        <taxon>Bacteria</taxon>
        <taxon>Pseudomonadati</taxon>
        <taxon>Pseudomonadota</taxon>
        <taxon>Alphaproteobacteria</taxon>
        <taxon>Sphingomonadales</taxon>
        <taxon>Sphingomonadaceae</taxon>
        <taxon>Sphingomonas</taxon>
    </lineage>
</organism>
<comment type="cofactor">
    <cofactor evidence="1">
        <name>Mn(2+)</name>
        <dbReference type="ChEBI" id="CHEBI:29035"/>
    </cofactor>
</comment>
<dbReference type="AlphaFoldDB" id="A0A2T5U405"/>
<dbReference type="PANTHER" id="PTHR12318:SF0">
    <property type="entry name" value="ACYL-COENZYME A DIPHOSPHATASE NUDT19"/>
    <property type="match status" value="1"/>
</dbReference>
<keyword evidence="6" id="KW-0464">Manganese</keyword>
<dbReference type="EMBL" id="QAYE01000005">
    <property type="protein sequence ID" value="PTW46247.1"/>
    <property type="molecule type" value="Genomic_DNA"/>
</dbReference>
<dbReference type="InterPro" id="IPR039121">
    <property type="entry name" value="NUDT19"/>
</dbReference>
<dbReference type="GO" id="GO:0046872">
    <property type="term" value="F:metal ion binding"/>
    <property type="evidence" value="ECO:0007669"/>
    <property type="project" value="UniProtKB-KW"/>
</dbReference>
<name>A0A2T5U405_9SPHN</name>
<comment type="cofactor">
    <cofactor evidence="2">
        <name>Mg(2+)</name>
        <dbReference type="ChEBI" id="CHEBI:18420"/>
    </cofactor>
</comment>
<protein>
    <submittedName>
        <fullName evidence="8">NUDIX domain-containing protein</fullName>
    </submittedName>
</protein>
<accession>A0A2T5U405</accession>
<sequence>MTDALPPAIPAATLVIFRDTPAGPPELLMVERAKAMAFAGGALVFPGGRVDPGDHALAALLGHPDDETAARIAAIRETIEEAGLPIGLSPMPSIQAFEQLRAALHAGTAFGAALADAGTSLDLETLEYFARWRPAHAHARIFDTRFYLARRPAEAPAARVDETENVRLFWATAAHILAETDSGRATIIFPTRRNLERLAKFTDFDAAVADARAHPIRTVTPWTEIRDGVEHLCIPDDLGYPVTSEPMSDAVRG</sequence>
<dbReference type="Gene3D" id="3.90.79.10">
    <property type="entry name" value="Nucleoside Triphosphate Pyrophosphohydrolase"/>
    <property type="match status" value="1"/>
</dbReference>
<dbReference type="InterPro" id="IPR000086">
    <property type="entry name" value="NUDIX_hydrolase_dom"/>
</dbReference>
<evidence type="ECO:0000259" key="7">
    <source>
        <dbReference type="PROSITE" id="PS51462"/>
    </source>
</evidence>
<dbReference type="PANTHER" id="PTHR12318">
    <property type="entry name" value="TESTOSTERONE-REGULATED PROTEIN RP2"/>
    <property type="match status" value="1"/>
</dbReference>
<reference evidence="8 9" key="1">
    <citation type="submission" date="2018-04" db="EMBL/GenBank/DDBJ databases">
        <title>Genomic Encyclopedia of Type Strains, Phase III (KMG-III): the genomes of soil and plant-associated and newly described type strains.</title>
        <authorList>
            <person name="Whitman W."/>
        </authorList>
    </citation>
    <scope>NUCLEOTIDE SEQUENCE [LARGE SCALE GENOMIC DNA]</scope>
    <source>
        <strain evidence="8 9">MA-olki</strain>
    </source>
</reference>
<dbReference type="Proteomes" id="UP000244013">
    <property type="component" value="Unassembled WGS sequence"/>
</dbReference>
<evidence type="ECO:0000256" key="1">
    <source>
        <dbReference type="ARBA" id="ARBA00001936"/>
    </source>
</evidence>
<dbReference type="RefSeq" id="WP_107954353.1">
    <property type="nucleotide sequence ID" value="NZ_QAYE01000005.1"/>
</dbReference>